<dbReference type="PANTHER" id="PTHR11017">
    <property type="entry name" value="LEUCINE-RICH REPEAT-CONTAINING PROTEIN"/>
    <property type="match status" value="1"/>
</dbReference>
<dbReference type="GO" id="GO:0006952">
    <property type="term" value="P:defense response"/>
    <property type="evidence" value="ECO:0007669"/>
    <property type="project" value="InterPro"/>
</dbReference>
<dbReference type="GO" id="GO:0043531">
    <property type="term" value="F:ADP binding"/>
    <property type="evidence" value="ECO:0007669"/>
    <property type="project" value="InterPro"/>
</dbReference>
<dbReference type="Pfam" id="PF00931">
    <property type="entry name" value="NB-ARC"/>
    <property type="match status" value="1"/>
</dbReference>
<protein>
    <submittedName>
        <fullName evidence="2">NBS-LRR protein</fullName>
    </submittedName>
</protein>
<dbReference type="Gene3D" id="3.40.50.300">
    <property type="entry name" value="P-loop containing nucleotide triphosphate hydrolases"/>
    <property type="match status" value="1"/>
</dbReference>
<sequence>KRGCGGVGKTTIAKAMYEKINGMFDGNCFLGDVRSKCLEKGCAGLKCLQEQLLCKILLTTKVEVDNVDEGISLIERRLRAKKVLIVIDDVWSEIQLNALAGERNWFGRGSTIIVTTRNANLLNGPGKDYEKYEVRRLDFDKSLQLFSWHTFKHPNPLEPFVEISDKIVSFAGGFPLAAL</sequence>
<dbReference type="AlphaFoldDB" id="F2XWY9"/>
<dbReference type="InterPro" id="IPR044974">
    <property type="entry name" value="Disease_R_plants"/>
</dbReference>
<feature type="non-terminal residue" evidence="2">
    <location>
        <position position="1"/>
    </location>
</feature>
<organism evidence="2">
    <name type="scientific">Kaempferia galanga</name>
    <name type="common">Lesser galangal</name>
    <dbReference type="NCBI Taxonomy" id="97750"/>
    <lineage>
        <taxon>Eukaryota</taxon>
        <taxon>Viridiplantae</taxon>
        <taxon>Streptophyta</taxon>
        <taxon>Embryophyta</taxon>
        <taxon>Tracheophyta</taxon>
        <taxon>Spermatophyta</taxon>
        <taxon>Magnoliopsida</taxon>
        <taxon>Liliopsida</taxon>
        <taxon>Zingiberales</taxon>
        <taxon>Zingiberaceae</taxon>
        <taxon>Kaempferia</taxon>
    </lineage>
</organism>
<dbReference type="InterPro" id="IPR027417">
    <property type="entry name" value="P-loop_NTPase"/>
</dbReference>
<evidence type="ECO:0000313" key="2">
    <source>
        <dbReference type="EMBL" id="ADZ73435.1"/>
    </source>
</evidence>
<name>F2XWY9_KAEGA</name>
<feature type="non-terminal residue" evidence="2">
    <location>
        <position position="179"/>
    </location>
</feature>
<dbReference type="InterPro" id="IPR002182">
    <property type="entry name" value="NB-ARC"/>
</dbReference>
<dbReference type="PRINTS" id="PR00364">
    <property type="entry name" value="DISEASERSIST"/>
</dbReference>
<dbReference type="PANTHER" id="PTHR11017:SF385">
    <property type="entry name" value="DISEASE RESISTANCE PROTEIN (TIR-NBS-LRR CLASS)-RELATED"/>
    <property type="match status" value="1"/>
</dbReference>
<feature type="domain" description="NB-ARC" evidence="1">
    <location>
        <begin position="3"/>
        <end position="152"/>
    </location>
</feature>
<proteinExistence type="predicted"/>
<accession>F2XWY9</accession>
<dbReference type="EMBL" id="HQ650154">
    <property type="protein sequence ID" value="ADZ73435.1"/>
    <property type="molecule type" value="Genomic_DNA"/>
</dbReference>
<evidence type="ECO:0000259" key="1">
    <source>
        <dbReference type="Pfam" id="PF00931"/>
    </source>
</evidence>
<dbReference type="SUPFAM" id="SSF52540">
    <property type="entry name" value="P-loop containing nucleoside triphosphate hydrolases"/>
    <property type="match status" value="1"/>
</dbReference>
<reference evidence="2" key="1">
    <citation type="journal article" date="2012" name="Mol. Biotechnol.">
        <title>Molecular Cloning, Characterization, and Expression Analysis of Resistance Gene Candidates in Kaempferia galanga L.</title>
        <authorList>
            <person name="Joshi R.K."/>
            <person name="Kar B."/>
            <person name="Mohanty S."/>
            <person name="Subudhi E."/>
            <person name="Nayak S."/>
        </authorList>
    </citation>
    <scope>NUCLEOTIDE SEQUENCE</scope>
</reference>